<dbReference type="GO" id="GO:0070566">
    <property type="term" value="F:adenylyltransferase activity"/>
    <property type="evidence" value="ECO:0007669"/>
    <property type="project" value="UniProtKB-ARBA"/>
</dbReference>
<evidence type="ECO:0000256" key="5">
    <source>
        <dbReference type="ARBA" id="ARBA00022741"/>
    </source>
</evidence>
<evidence type="ECO:0000256" key="1">
    <source>
        <dbReference type="ARBA" id="ARBA00004790"/>
    </source>
</evidence>
<sequence length="197" mass="22550">MLARLPRGRARVGLLGGSFNPAHDGHLYISQAALRRLGLDRVWWLVSPGNPLKKKDSMASLQTRLSHAHLIARNSSKIDVTDLEREIQTVYTIDTVDYLIRVFPHIRFVWLMGADNLTQIPEWRRWPLLFRALPIAVFDRSTYAREALLSQAGRFFARSRLPSRMAARLGSSKSPAWVFVRARPHPESGTRLRREGM</sequence>
<evidence type="ECO:0000259" key="8">
    <source>
        <dbReference type="Pfam" id="PF01467"/>
    </source>
</evidence>
<evidence type="ECO:0000313" key="9">
    <source>
        <dbReference type="EMBL" id="SVB34996.1"/>
    </source>
</evidence>
<evidence type="ECO:0000256" key="3">
    <source>
        <dbReference type="ARBA" id="ARBA00022679"/>
    </source>
</evidence>
<dbReference type="InterPro" id="IPR005248">
    <property type="entry name" value="NadD/NMNAT"/>
</dbReference>
<dbReference type="CDD" id="cd02165">
    <property type="entry name" value="NMNAT"/>
    <property type="match status" value="1"/>
</dbReference>
<organism evidence="9">
    <name type="scientific">marine metagenome</name>
    <dbReference type="NCBI Taxonomy" id="408172"/>
    <lineage>
        <taxon>unclassified sequences</taxon>
        <taxon>metagenomes</taxon>
        <taxon>ecological metagenomes</taxon>
    </lineage>
</organism>
<dbReference type="PANTHER" id="PTHR39321">
    <property type="entry name" value="NICOTINATE-NUCLEOTIDE ADENYLYLTRANSFERASE-RELATED"/>
    <property type="match status" value="1"/>
</dbReference>
<keyword evidence="3" id="KW-0808">Transferase</keyword>
<dbReference type="PANTHER" id="PTHR39321:SF3">
    <property type="entry name" value="PHOSPHOPANTETHEINE ADENYLYLTRANSFERASE"/>
    <property type="match status" value="1"/>
</dbReference>
<dbReference type="NCBIfam" id="NF000843">
    <property type="entry name" value="PRK00071.2-2"/>
    <property type="match status" value="1"/>
</dbReference>
<accession>A0A382D928</accession>
<protein>
    <recommendedName>
        <fullName evidence="8">Cytidyltransferase-like domain-containing protein</fullName>
    </recommendedName>
</protein>
<dbReference type="AlphaFoldDB" id="A0A382D928"/>
<dbReference type="EMBL" id="UINC01038253">
    <property type="protein sequence ID" value="SVB34996.1"/>
    <property type="molecule type" value="Genomic_DNA"/>
</dbReference>
<dbReference type="InterPro" id="IPR014729">
    <property type="entry name" value="Rossmann-like_a/b/a_fold"/>
</dbReference>
<comment type="pathway">
    <text evidence="1">Cofactor biosynthesis; NAD(+) biosynthesis.</text>
</comment>
<gene>
    <name evidence="9" type="ORF">METZ01_LOCUS187850</name>
</gene>
<keyword evidence="4" id="KW-0548">Nucleotidyltransferase</keyword>
<keyword evidence="5" id="KW-0547">Nucleotide-binding</keyword>
<dbReference type="SUPFAM" id="SSF52374">
    <property type="entry name" value="Nucleotidylyl transferase"/>
    <property type="match status" value="1"/>
</dbReference>
<evidence type="ECO:0000256" key="6">
    <source>
        <dbReference type="ARBA" id="ARBA00022840"/>
    </source>
</evidence>
<dbReference type="InterPro" id="IPR004821">
    <property type="entry name" value="Cyt_trans-like"/>
</dbReference>
<reference evidence="9" key="1">
    <citation type="submission" date="2018-05" db="EMBL/GenBank/DDBJ databases">
        <authorList>
            <person name="Lanie J.A."/>
            <person name="Ng W.-L."/>
            <person name="Kazmierczak K.M."/>
            <person name="Andrzejewski T.M."/>
            <person name="Davidsen T.M."/>
            <person name="Wayne K.J."/>
            <person name="Tettelin H."/>
            <person name="Glass J.I."/>
            <person name="Rusch D."/>
            <person name="Podicherti R."/>
            <person name="Tsui H.-C.T."/>
            <person name="Winkler M.E."/>
        </authorList>
    </citation>
    <scope>NUCLEOTIDE SEQUENCE</scope>
</reference>
<dbReference type="GO" id="GO:0009435">
    <property type="term" value="P:NAD+ biosynthetic process"/>
    <property type="evidence" value="ECO:0007669"/>
    <property type="project" value="UniProtKB-UniPathway"/>
</dbReference>
<evidence type="ECO:0000256" key="4">
    <source>
        <dbReference type="ARBA" id="ARBA00022695"/>
    </source>
</evidence>
<evidence type="ECO:0000256" key="7">
    <source>
        <dbReference type="ARBA" id="ARBA00023027"/>
    </source>
</evidence>
<keyword evidence="2" id="KW-0662">Pyridine nucleotide biosynthesis</keyword>
<dbReference type="UniPathway" id="UPA00253"/>
<keyword evidence="7" id="KW-0520">NAD</keyword>
<evidence type="ECO:0000256" key="2">
    <source>
        <dbReference type="ARBA" id="ARBA00022642"/>
    </source>
</evidence>
<dbReference type="Gene3D" id="3.40.50.620">
    <property type="entry name" value="HUPs"/>
    <property type="match status" value="1"/>
</dbReference>
<name>A0A382D928_9ZZZZ</name>
<dbReference type="GO" id="GO:0005524">
    <property type="term" value="F:ATP binding"/>
    <property type="evidence" value="ECO:0007669"/>
    <property type="project" value="UniProtKB-KW"/>
</dbReference>
<feature type="domain" description="Cytidyltransferase-like" evidence="8">
    <location>
        <begin position="14"/>
        <end position="193"/>
    </location>
</feature>
<dbReference type="Pfam" id="PF01467">
    <property type="entry name" value="CTP_transf_like"/>
    <property type="match status" value="1"/>
</dbReference>
<feature type="non-terminal residue" evidence="9">
    <location>
        <position position="197"/>
    </location>
</feature>
<dbReference type="HAMAP" id="MF_00244">
    <property type="entry name" value="NaMN_adenylyltr"/>
    <property type="match status" value="1"/>
</dbReference>
<proteinExistence type="inferred from homology"/>
<keyword evidence="6" id="KW-0067">ATP-binding</keyword>